<evidence type="ECO:0000313" key="6">
    <source>
        <dbReference type="EMBL" id="MCZ8513122.1"/>
    </source>
</evidence>
<feature type="transmembrane region" description="Helical" evidence="5">
    <location>
        <begin position="61"/>
        <end position="81"/>
    </location>
</feature>
<gene>
    <name evidence="6" type="ORF">O9H85_11945</name>
</gene>
<evidence type="ECO:0000256" key="3">
    <source>
        <dbReference type="ARBA" id="ARBA00022989"/>
    </source>
</evidence>
<name>A0ABT4Q8C2_9BACL</name>
<evidence type="ECO:0000313" key="7">
    <source>
        <dbReference type="Proteomes" id="UP001527882"/>
    </source>
</evidence>
<evidence type="ECO:0000256" key="5">
    <source>
        <dbReference type="SAM" id="Phobius"/>
    </source>
</evidence>
<proteinExistence type="predicted"/>
<feature type="transmembrane region" description="Helical" evidence="5">
    <location>
        <begin position="33"/>
        <end position="55"/>
    </location>
</feature>
<keyword evidence="3 5" id="KW-1133">Transmembrane helix</keyword>
<evidence type="ECO:0000256" key="1">
    <source>
        <dbReference type="ARBA" id="ARBA00004141"/>
    </source>
</evidence>
<dbReference type="EMBL" id="JAQAGZ010000006">
    <property type="protein sequence ID" value="MCZ8513122.1"/>
    <property type="molecule type" value="Genomic_DNA"/>
</dbReference>
<feature type="transmembrane region" description="Helical" evidence="5">
    <location>
        <begin position="93"/>
        <end position="117"/>
    </location>
</feature>
<evidence type="ECO:0000256" key="2">
    <source>
        <dbReference type="ARBA" id="ARBA00022692"/>
    </source>
</evidence>
<dbReference type="Proteomes" id="UP001527882">
    <property type="component" value="Unassembled WGS sequence"/>
</dbReference>
<sequence>MSLHELASQPAFGVTLTLTAYAIALLGQKRFPWLHPLLVCSVLVIAVLLLCDIPYEAYQKGGDMIVFFLGPATVALGVPLYKNARRIGGSFVPILSGITVGSVSALLLAAGLVWALGGSKELMISMMPKSVTSPVALEISRQAGGIPELTAVLTVITGLIGSMLGPGLLRLAGVRDDISLGTAIGTASHGIGTARIIRDSELAGSVSGFAMGAAAIITSFLFIPIYHLLRG</sequence>
<feature type="transmembrane region" description="Helical" evidence="5">
    <location>
        <begin position="149"/>
        <end position="171"/>
    </location>
</feature>
<dbReference type="Pfam" id="PF04172">
    <property type="entry name" value="LrgB"/>
    <property type="match status" value="1"/>
</dbReference>
<keyword evidence="2 5" id="KW-0812">Transmembrane</keyword>
<comment type="caution">
    <text evidence="6">The sequence shown here is derived from an EMBL/GenBank/DDBJ whole genome shotgun (WGS) entry which is preliminary data.</text>
</comment>
<dbReference type="PANTHER" id="PTHR30249:SF0">
    <property type="entry name" value="PLASTIDAL GLYCOLATE_GLYCERATE TRANSLOCATOR 1, CHLOROPLASTIC"/>
    <property type="match status" value="1"/>
</dbReference>
<dbReference type="RefSeq" id="WP_269881584.1">
    <property type="nucleotide sequence ID" value="NZ_JAQAGZ010000006.1"/>
</dbReference>
<accession>A0ABT4Q8C2</accession>
<protein>
    <submittedName>
        <fullName evidence="6">LrgB family protein</fullName>
    </submittedName>
</protein>
<dbReference type="InterPro" id="IPR007300">
    <property type="entry name" value="CidB/LrgB"/>
</dbReference>
<dbReference type="PANTHER" id="PTHR30249">
    <property type="entry name" value="PUTATIVE SEROTONIN TRANSPORTER"/>
    <property type="match status" value="1"/>
</dbReference>
<feature type="transmembrane region" description="Helical" evidence="5">
    <location>
        <begin position="178"/>
        <end position="197"/>
    </location>
</feature>
<keyword evidence="7" id="KW-1185">Reference proteome</keyword>
<feature type="transmembrane region" description="Helical" evidence="5">
    <location>
        <begin position="6"/>
        <end position="26"/>
    </location>
</feature>
<keyword evidence="4 5" id="KW-0472">Membrane</keyword>
<comment type="subcellular location">
    <subcellularLocation>
        <location evidence="1">Membrane</location>
        <topology evidence="1">Multi-pass membrane protein</topology>
    </subcellularLocation>
</comment>
<organism evidence="6 7">
    <name type="scientific">Paenibacillus gyeongsangnamensis</name>
    <dbReference type="NCBI Taxonomy" id="3388067"/>
    <lineage>
        <taxon>Bacteria</taxon>
        <taxon>Bacillati</taxon>
        <taxon>Bacillota</taxon>
        <taxon>Bacilli</taxon>
        <taxon>Bacillales</taxon>
        <taxon>Paenibacillaceae</taxon>
        <taxon>Paenibacillus</taxon>
    </lineage>
</organism>
<reference evidence="6 7" key="1">
    <citation type="submission" date="2022-12" db="EMBL/GenBank/DDBJ databases">
        <title>Draft genome sequence of Paenibacillus sp. dW9.</title>
        <authorList>
            <person name="Choi E.-W."/>
            <person name="Kim D.-U."/>
        </authorList>
    </citation>
    <scope>NUCLEOTIDE SEQUENCE [LARGE SCALE GENOMIC DNA]</scope>
    <source>
        <strain evidence="7">dW9</strain>
    </source>
</reference>
<evidence type="ECO:0000256" key="4">
    <source>
        <dbReference type="ARBA" id="ARBA00023136"/>
    </source>
</evidence>
<feature type="transmembrane region" description="Helical" evidence="5">
    <location>
        <begin position="209"/>
        <end position="229"/>
    </location>
</feature>